<organism evidence="1 2">
    <name type="scientific">Phytohabitans aurantiacus</name>
    <dbReference type="NCBI Taxonomy" id="3016789"/>
    <lineage>
        <taxon>Bacteria</taxon>
        <taxon>Bacillati</taxon>
        <taxon>Actinomycetota</taxon>
        <taxon>Actinomycetes</taxon>
        <taxon>Micromonosporales</taxon>
        <taxon>Micromonosporaceae</taxon>
    </lineage>
</organism>
<keyword evidence="2" id="KW-1185">Reference proteome</keyword>
<comment type="caution">
    <text evidence="1">The sequence shown here is derived from an EMBL/GenBank/DDBJ whole genome shotgun (WGS) entry which is preliminary data.</text>
</comment>
<proteinExistence type="predicted"/>
<evidence type="ECO:0000313" key="2">
    <source>
        <dbReference type="Proteomes" id="UP001144280"/>
    </source>
</evidence>
<evidence type="ECO:0000313" key="1">
    <source>
        <dbReference type="EMBL" id="GLI00707.1"/>
    </source>
</evidence>
<reference evidence="1" key="1">
    <citation type="submission" date="2022-12" db="EMBL/GenBank/DDBJ databases">
        <title>New Phytohabitans aurantiacus sp. RD004123 nov., an actinomycete isolated from soil.</title>
        <authorList>
            <person name="Triningsih D.W."/>
            <person name="Harunari E."/>
            <person name="Igarashi Y."/>
        </authorList>
    </citation>
    <scope>NUCLEOTIDE SEQUENCE</scope>
    <source>
        <strain evidence="1">RD004123</strain>
    </source>
</reference>
<evidence type="ECO:0008006" key="3">
    <source>
        <dbReference type="Google" id="ProtNLM"/>
    </source>
</evidence>
<sequence length="153" mass="16783">MPSRNWNDDDELLRALREALLPHPEEQQVMTAARAAFRWRNADADVELASLLYDSDLDQSMLVRGSVHGTPRTLVFGRGPVNVEIEVSEAGIEGQLVPPEPGEVRLVTASGSDAETTTADEVGCFAFPARRRGPIRIECTLRGGRIATEWITA</sequence>
<accession>A0ABQ5R1L9</accession>
<dbReference type="RefSeq" id="WP_281901214.1">
    <property type="nucleotide sequence ID" value="NZ_BSDI01000035.1"/>
</dbReference>
<dbReference type="EMBL" id="BSDI01000035">
    <property type="protein sequence ID" value="GLI00707.1"/>
    <property type="molecule type" value="Genomic_DNA"/>
</dbReference>
<dbReference type="Proteomes" id="UP001144280">
    <property type="component" value="Unassembled WGS sequence"/>
</dbReference>
<protein>
    <recommendedName>
        <fullName evidence="3">Carboxypeptidase regulatory-like domain-containing protein</fullName>
    </recommendedName>
</protein>
<name>A0ABQ5R1L9_9ACTN</name>
<gene>
    <name evidence="1" type="ORF">Pa4123_59830</name>
</gene>